<dbReference type="AlphaFoldDB" id="A0A6J4KH68"/>
<feature type="region of interest" description="Disordered" evidence="1">
    <location>
        <begin position="18"/>
        <end position="67"/>
    </location>
</feature>
<feature type="compositionally biased region" description="Low complexity" evidence="1">
    <location>
        <begin position="46"/>
        <end position="56"/>
    </location>
</feature>
<evidence type="ECO:0000313" key="2">
    <source>
        <dbReference type="EMBL" id="CAA9304748.1"/>
    </source>
</evidence>
<feature type="non-terminal residue" evidence="2">
    <location>
        <position position="67"/>
    </location>
</feature>
<feature type="compositionally biased region" description="Low complexity" evidence="1">
    <location>
        <begin position="21"/>
        <end position="34"/>
    </location>
</feature>
<feature type="compositionally biased region" description="Basic residues" evidence="1">
    <location>
        <begin position="35"/>
        <end position="44"/>
    </location>
</feature>
<name>A0A6J4KH68_9SPHI</name>
<sequence length="67" mass="6869">ARPLHRAEAKKPGLALGIGRAGVAGPAGLVPARAPGRRSTRGKRTAPQAPGRVRAPAGRHGRRPGRI</sequence>
<gene>
    <name evidence="2" type="ORF">AVDCRST_MAG56-5754</name>
</gene>
<feature type="non-terminal residue" evidence="2">
    <location>
        <position position="1"/>
    </location>
</feature>
<reference evidence="2" key="1">
    <citation type="submission" date="2020-02" db="EMBL/GenBank/DDBJ databases">
        <authorList>
            <person name="Meier V. D."/>
        </authorList>
    </citation>
    <scope>NUCLEOTIDE SEQUENCE</scope>
    <source>
        <strain evidence="2">AVDCRST_MAG56</strain>
    </source>
</reference>
<feature type="compositionally biased region" description="Basic residues" evidence="1">
    <location>
        <begin position="57"/>
        <end position="67"/>
    </location>
</feature>
<dbReference type="EMBL" id="CADCTQ010000476">
    <property type="protein sequence ID" value="CAA9304748.1"/>
    <property type="molecule type" value="Genomic_DNA"/>
</dbReference>
<protein>
    <submittedName>
        <fullName evidence="2">Uncharacterized protein</fullName>
    </submittedName>
</protein>
<proteinExistence type="predicted"/>
<organism evidence="2">
    <name type="scientific">uncultured Cytophagales bacterium</name>
    <dbReference type="NCBI Taxonomy" id="158755"/>
    <lineage>
        <taxon>Bacteria</taxon>
        <taxon>Pseudomonadati</taxon>
        <taxon>Bacteroidota</taxon>
        <taxon>Sphingobacteriia</taxon>
        <taxon>Sphingobacteriales</taxon>
        <taxon>environmental samples</taxon>
    </lineage>
</organism>
<accession>A0A6J4KH68</accession>
<evidence type="ECO:0000256" key="1">
    <source>
        <dbReference type="SAM" id="MobiDB-lite"/>
    </source>
</evidence>